<proteinExistence type="predicted"/>
<gene>
    <name evidence="1" type="ORF">B1H20_01345</name>
</gene>
<dbReference type="KEGG" id="svu:B1H20_01345"/>
<evidence type="ECO:0000313" key="1">
    <source>
        <dbReference type="EMBL" id="ARF65958.1"/>
    </source>
</evidence>
<protein>
    <submittedName>
        <fullName evidence="1">Uncharacterized protein</fullName>
    </submittedName>
</protein>
<organism evidence="1 2">
    <name type="scientific">Streptomyces violaceoruber</name>
    <dbReference type="NCBI Taxonomy" id="1935"/>
    <lineage>
        <taxon>Bacteria</taxon>
        <taxon>Bacillati</taxon>
        <taxon>Actinomycetota</taxon>
        <taxon>Actinomycetes</taxon>
        <taxon>Kitasatosporales</taxon>
        <taxon>Streptomycetaceae</taxon>
        <taxon>Streptomyces</taxon>
        <taxon>Streptomyces violaceoruber group</taxon>
    </lineage>
</organism>
<sequence length="132" mass="15279">MSARACAEILRVERDHHDCRPGLRDGLWEGAVEDALRQYRAFLRQPGRYLDLCFPASPHPGSSLVDVAYARDVLEEALRSLSRPSRAELGRVLAPLDSELFRRTLPDPYAHRHAEPGSAWWHRRLYDGEYRW</sequence>
<dbReference type="EMBL" id="CP020570">
    <property type="protein sequence ID" value="ARF65958.1"/>
    <property type="molecule type" value="Genomic_DNA"/>
</dbReference>
<dbReference type="Proteomes" id="UP000192445">
    <property type="component" value="Chromosome"/>
</dbReference>
<evidence type="ECO:0000313" key="2">
    <source>
        <dbReference type="Proteomes" id="UP000192445"/>
    </source>
</evidence>
<reference evidence="1 2" key="1">
    <citation type="submission" date="2017-03" db="EMBL/GenBank/DDBJ databases">
        <title>Complete Genome Sequence of a natural compounds producer, Streptomyces violaceus S21.</title>
        <authorList>
            <person name="Zhong C."/>
            <person name="Zhao Z."/>
            <person name="Fu J."/>
            <person name="Zong G."/>
            <person name="Qin R."/>
            <person name="Cao G."/>
        </authorList>
    </citation>
    <scope>NUCLEOTIDE SEQUENCE [LARGE SCALE GENOMIC DNA]</scope>
    <source>
        <strain evidence="1 2">S21</strain>
    </source>
</reference>
<name>A0A1V0ULY6_STRVN</name>
<dbReference type="AlphaFoldDB" id="A0A1V0ULY6"/>
<accession>A0A1V0ULY6</accession>
<dbReference type="OrthoDB" id="3540409at2"/>